<dbReference type="PANTHER" id="PTHR33154:SF33">
    <property type="entry name" value="TRANSCRIPTIONAL REPRESSOR SDPR"/>
    <property type="match status" value="1"/>
</dbReference>
<keyword evidence="2" id="KW-0805">Transcription regulation</keyword>
<dbReference type="InterPro" id="IPR001845">
    <property type="entry name" value="HTH_ArsR_DNA-bd_dom"/>
</dbReference>
<evidence type="ECO:0000256" key="5">
    <source>
        <dbReference type="SAM" id="MobiDB-lite"/>
    </source>
</evidence>
<dbReference type="Proteomes" id="UP001321498">
    <property type="component" value="Chromosome"/>
</dbReference>
<dbReference type="InterPro" id="IPR023393">
    <property type="entry name" value="START-like_dom_sf"/>
</dbReference>
<dbReference type="PROSITE" id="PS50987">
    <property type="entry name" value="HTH_ARSR_2"/>
    <property type="match status" value="1"/>
</dbReference>
<evidence type="ECO:0000259" key="6">
    <source>
        <dbReference type="PROSITE" id="PS50987"/>
    </source>
</evidence>
<protein>
    <submittedName>
        <fullName evidence="7">ArsR family transcriptional regulator</fullName>
    </submittedName>
</protein>
<comment type="similarity">
    <text evidence="1">Belongs to the AHA1 family.</text>
</comment>
<dbReference type="SMART" id="SM00418">
    <property type="entry name" value="HTH_ARSR"/>
    <property type="match status" value="1"/>
</dbReference>
<evidence type="ECO:0000256" key="1">
    <source>
        <dbReference type="ARBA" id="ARBA00006817"/>
    </source>
</evidence>
<keyword evidence="3" id="KW-0238">DNA-binding</keyword>
<dbReference type="InterPro" id="IPR051081">
    <property type="entry name" value="HTH_MetalResp_TranReg"/>
</dbReference>
<evidence type="ECO:0000313" key="8">
    <source>
        <dbReference type="Proteomes" id="UP001321498"/>
    </source>
</evidence>
<evidence type="ECO:0000256" key="4">
    <source>
        <dbReference type="ARBA" id="ARBA00023163"/>
    </source>
</evidence>
<dbReference type="RefSeq" id="WP_286278025.1">
    <property type="nucleotide sequence ID" value="NZ_AP027731.1"/>
</dbReference>
<reference evidence="8" key="1">
    <citation type="journal article" date="2019" name="Int. J. Syst. Evol. Microbiol.">
        <title>The Global Catalogue of Microorganisms (GCM) 10K type strain sequencing project: providing services to taxonomists for standard genome sequencing and annotation.</title>
        <authorList>
            <consortium name="The Broad Institute Genomics Platform"/>
            <consortium name="The Broad Institute Genome Sequencing Center for Infectious Disease"/>
            <person name="Wu L."/>
            <person name="Ma J."/>
        </authorList>
    </citation>
    <scope>NUCLEOTIDE SEQUENCE [LARGE SCALE GENOMIC DNA]</scope>
    <source>
        <strain evidence="8">NBRC 108725</strain>
    </source>
</reference>
<keyword evidence="4" id="KW-0804">Transcription</keyword>
<feature type="region of interest" description="Disordered" evidence="5">
    <location>
        <begin position="267"/>
        <end position="286"/>
    </location>
</feature>
<sequence length="286" mass="30330">MAPGGMLSTLAEPTRLRIVELLAGGPRTVGEVALALDALQPQTSKHVQALEAAGLVTVHRLGRRKVVSLRREALQELGEWFSALARRTASDDALERYAAGVAAEETRARIGAGLARRITLRRSLPASRSDVWRAWTTPDLLARWWAPPHFEVLVAELEPAPGGVARLVLQEPDGAVHRAEGECVKVDRERRLEFTLAPLAPGGSPLFVPLFQLVLTDAEPAPGGEDRGRGGTDLELTIEVPDAAPGSASALAGLEPGWTALLDQLSGLLTSGPSDDSSGPTDPVAR</sequence>
<dbReference type="NCBIfam" id="NF033788">
    <property type="entry name" value="HTH_metalloreg"/>
    <property type="match status" value="1"/>
</dbReference>
<dbReference type="Gene3D" id="3.30.530.20">
    <property type="match status" value="1"/>
</dbReference>
<dbReference type="SUPFAM" id="SSF55961">
    <property type="entry name" value="Bet v1-like"/>
    <property type="match status" value="1"/>
</dbReference>
<gene>
    <name evidence="7" type="ORF">GCM10025866_04840</name>
</gene>
<dbReference type="SUPFAM" id="SSF46785">
    <property type="entry name" value="Winged helix' DNA-binding domain"/>
    <property type="match status" value="1"/>
</dbReference>
<organism evidence="7 8">
    <name type="scientific">Naasia aerilata</name>
    <dbReference type="NCBI Taxonomy" id="1162966"/>
    <lineage>
        <taxon>Bacteria</taxon>
        <taxon>Bacillati</taxon>
        <taxon>Actinomycetota</taxon>
        <taxon>Actinomycetes</taxon>
        <taxon>Micrococcales</taxon>
        <taxon>Microbacteriaceae</taxon>
        <taxon>Naasia</taxon>
    </lineage>
</organism>
<dbReference type="InterPro" id="IPR013538">
    <property type="entry name" value="ASHA1/2-like_C"/>
</dbReference>
<feature type="domain" description="HTH arsR-type" evidence="6">
    <location>
        <begin position="1"/>
        <end position="89"/>
    </location>
</feature>
<dbReference type="Pfam" id="PF12840">
    <property type="entry name" value="HTH_20"/>
    <property type="match status" value="1"/>
</dbReference>
<evidence type="ECO:0000256" key="3">
    <source>
        <dbReference type="ARBA" id="ARBA00023125"/>
    </source>
</evidence>
<evidence type="ECO:0000313" key="7">
    <source>
        <dbReference type="EMBL" id="BDZ44575.1"/>
    </source>
</evidence>
<dbReference type="EMBL" id="AP027731">
    <property type="protein sequence ID" value="BDZ44575.1"/>
    <property type="molecule type" value="Genomic_DNA"/>
</dbReference>
<proteinExistence type="inferred from homology"/>
<dbReference type="PRINTS" id="PR00778">
    <property type="entry name" value="HTHARSR"/>
</dbReference>
<dbReference type="CDD" id="cd07814">
    <property type="entry name" value="SRPBCC_CalC_Aha1-like"/>
    <property type="match status" value="1"/>
</dbReference>
<dbReference type="InterPro" id="IPR036388">
    <property type="entry name" value="WH-like_DNA-bd_sf"/>
</dbReference>
<name>A0ABM8G8R9_9MICO</name>
<accession>A0ABM8G8R9</accession>
<dbReference type="CDD" id="cd00090">
    <property type="entry name" value="HTH_ARSR"/>
    <property type="match status" value="1"/>
</dbReference>
<dbReference type="Gene3D" id="1.10.10.10">
    <property type="entry name" value="Winged helix-like DNA-binding domain superfamily/Winged helix DNA-binding domain"/>
    <property type="match status" value="1"/>
</dbReference>
<keyword evidence="8" id="KW-1185">Reference proteome</keyword>
<dbReference type="PANTHER" id="PTHR33154">
    <property type="entry name" value="TRANSCRIPTIONAL REGULATOR, ARSR FAMILY"/>
    <property type="match status" value="1"/>
</dbReference>
<evidence type="ECO:0000256" key="2">
    <source>
        <dbReference type="ARBA" id="ARBA00023015"/>
    </source>
</evidence>
<dbReference type="Pfam" id="PF08327">
    <property type="entry name" value="AHSA1"/>
    <property type="match status" value="1"/>
</dbReference>
<dbReference type="InterPro" id="IPR036390">
    <property type="entry name" value="WH_DNA-bd_sf"/>
</dbReference>
<dbReference type="InterPro" id="IPR011991">
    <property type="entry name" value="ArsR-like_HTH"/>
</dbReference>